<sequence length="99" mass="10925">MGKHPGDLIYSLSSTCATETATLAIYNLLLKDVLDQRLPHPMNPAAVKLVQIARTAFACLSEIPHSHPTMEHVSKELVMPNSPPLDQFHKITLGQLLKE</sequence>
<protein>
    <submittedName>
        <fullName evidence="1">Uncharacterized protein</fullName>
    </submittedName>
</protein>
<keyword evidence="2" id="KW-1185">Reference proteome</keyword>
<organism evidence="1 2">
    <name type="scientific">Bauhinia variegata</name>
    <name type="common">Purple orchid tree</name>
    <name type="synonym">Phanera variegata</name>
    <dbReference type="NCBI Taxonomy" id="167791"/>
    <lineage>
        <taxon>Eukaryota</taxon>
        <taxon>Viridiplantae</taxon>
        <taxon>Streptophyta</taxon>
        <taxon>Embryophyta</taxon>
        <taxon>Tracheophyta</taxon>
        <taxon>Spermatophyta</taxon>
        <taxon>Magnoliopsida</taxon>
        <taxon>eudicotyledons</taxon>
        <taxon>Gunneridae</taxon>
        <taxon>Pentapetalae</taxon>
        <taxon>rosids</taxon>
        <taxon>fabids</taxon>
        <taxon>Fabales</taxon>
        <taxon>Fabaceae</taxon>
        <taxon>Cercidoideae</taxon>
        <taxon>Cercideae</taxon>
        <taxon>Bauhiniinae</taxon>
        <taxon>Bauhinia</taxon>
    </lineage>
</organism>
<accession>A0ACB9KIN1</accession>
<evidence type="ECO:0000313" key="2">
    <source>
        <dbReference type="Proteomes" id="UP000828941"/>
    </source>
</evidence>
<comment type="caution">
    <text evidence="1">The sequence shown here is derived from an EMBL/GenBank/DDBJ whole genome shotgun (WGS) entry which is preliminary data.</text>
</comment>
<gene>
    <name evidence="1" type="ORF">L6164_036936</name>
</gene>
<dbReference type="Proteomes" id="UP000828941">
    <property type="component" value="Chromosome 14"/>
</dbReference>
<dbReference type="EMBL" id="CM039439">
    <property type="protein sequence ID" value="KAI4297024.1"/>
    <property type="molecule type" value="Genomic_DNA"/>
</dbReference>
<name>A0ACB9KIN1_BAUVA</name>
<proteinExistence type="predicted"/>
<reference evidence="1 2" key="1">
    <citation type="journal article" date="2022" name="DNA Res.">
        <title>Chromosomal-level genome assembly of the orchid tree Bauhinia variegata (Leguminosae; Cercidoideae) supports the allotetraploid origin hypothesis of Bauhinia.</title>
        <authorList>
            <person name="Zhong Y."/>
            <person name="Chen Y."/>
            <person name="Zheng D."/>
            <person name="Pang J."/>
            <person name="Liu Y."/>
            <person name="Luo S."/>
            <person name="Meng S."/>
            <person name="Qian L."/>
            <person name="Wei D."/>
            <person name="Dai S."/>
            <person name="Zhou R."/>
        </authorList>
    </citation>
    <scope>NUCLEOTIDE SEQUENCE [LARGE SCALE GENOMIC DNA]</scope>
    <source>
        <strain evidence="1">BV-YZ2020</strain>
    </source>
</reference>
<evidence type="ECO:0000313" key="1">
    <source>
        <dbReference type="EMBL" id="KAI4297024.1"/>
    </source>
</evidence>